<evidence type="ECO:0000313" key="2">
    <source>
        <dbReference type="Proteomes" id="UP000182179"/>
    </source>
</evidence>
<dbReference type="Proteomes" id="UP000182179">
    <property type="component" value="Unassembled WGS sequence"/>
</dbReference>
<protein>
    <submittedName>
        <fullName evidence="1">Uncharacterized protein</fullName>
    </submittedName>
</protein>
<sequence length="402" mass="44571">MVERADALIIPADNFTNDAALKKMVLFFDSVTLVNSSDSALVNEFEVREKFEGMEISWSARNPFPRSENFSDEMQRLLSETLSFQSRRIIRLTPDTPMPSLDAGMNYSLWHSAIANKDLVTAAAPDRFTNPKPTLGISGYMRGGTISVGNARSKYEVTETKPSVVLENVDEDWTLYAHLRLGRALKFLRQSHALGLSPIALDLPNQQILKASSEFDSLIVRNQSETPAVLHNQVNFDFDIFEPEEFNNHLNDMSWNDVQQLRRHVLPGMNGLRTYLRRSIRLQGLASTAGVEVYNKELVKLLAEYQVAKEKLTTDWEKLRVGTVTKIGAGVGAGVGLGAVGASTGLIGTIVGAPWVDLLVTIFASGLIGAGHLTSELQNLIPARRVVKQHPLYFTDNIFKGR</sequence>
<gene>
    <name evidence="1" type="ORF">SAMN04515675_1895</name>
</gene>
<reference evidence="1 2" key="1">
    <citation type="submission" date="2016-10" db="EMBL/GenBank/DDBJ databases">
        <authorList>
            <person name="Varghese N."/>
            <person name="Submissions S."/>
        </authorList>
    </citation>
    <scope>NUCLEOTIDE SEQUENCE [LARGE SCALE GENOMIC DNA]</scope>
    <source>
        <strain evidence="1 2">BS2773</strain>
    </source>
</reference>
<accession>A0A1H5CFA1</accession>
<comment type="caution">
    <text evidence="1">The sequence shown here is derived from an EMBL/GenBank/DDBJ whole genome shotgun (WGS) entry which is preliminary data.</text>
</comment>
<proteinExistence type="predicted"/>
<keyword evidence="2" id="KW-1185">Reference proteome</keyword>
<name>A0A1H5CFA1_9PSED</name>
<dbReference type="RefSeq" id="WP_139213497.1">
    <property type="nucleotide sequence ID" value="NZ_FNTS01000002.1"/>
</dbReference>
<evidence type="ECO:0000313" key="1">
    <source>
        <dbReference type="EMBL" id="SED65148.1"/>
    </source>
</evidence>
<organism evidence="1 2">
    <name type="scientific">Pseudomonas costantinii</name>
    <dbReference type="NCBI Taxonomy" id="168469"/>
    <lineage>
        <taxon>Bacteria</taxon>
        <taxon>Pseudomonadati</taxon>
        <taxon>Pseudomonadota</taxon>
        <taxon>Gammaproteobacteria</taxon>
        <taxon>Pseudomonadales</taxon>
        <taxon>Pseudomonadaceae</taxon>
        <taxon>Pseudomonas</taxon>
    </lineage>
</organism>
<dbReference type="EMBL" id="FNTS01000002">
    <property type="protein sequence ID" value="SED65148.1"/>
    <property type="molecule type" value="Genomic_DNA"/>
</dbReference>